<keyword evidence="4" id="KW-0804">Transcription</keyword>
<dbReference type="EMBL" id="JAAOCA010000023">
    <property type="protein sequence ID" value="MBD1600562.1"/>
    <property type="molecule type" value="Genomic_DNA"/>
</dbReference>
<reference evidence="6 7" key="1">
    <citation type="journal article" date="2020" name="Insects">
        <title>Bacteria Belonging to Pseudomonas typographi sp. nov. from the Bark Beetle Ips typographus Have Genomic Potential to Aid in the Host Ecology.</title>
        <authorList>
            <person name="Peral-Aranega E."/>
            <person name="Saati-Santamaria Z."/>
            <person name="Kolarik M."/>
            <person name="Rivas R."/>
            <person name="Garcia-Fraile P."/>
        </authorList>
    </citation>
    <scope>NUCLEOTIDE SEQUENCE [LARGE SCALE GENOMIC DNA]</scope>
    <source>
        <strain evidence="6 7">CA3A</strain>
    </source>
</reference>
<evidence type="ECO:0000313" key="6">
    <source>
        <dbReference type="EMBL" id="MBD1600562.1"/>
    </source>
</evidence>
<dbReference type="PANTHER" id="PTHR30537">
    <property type="entry name" value="HTH-TYPE TRANSCRIPTIONAL REGULATOR"/>
    <property type="match status" value="1"/>
</dbReference>
<dbReference type="InterPro" id="IPR036388">
    <property type="entry name" value="WH-like_DNA-bd_sf"/>
</dbReference>
<comment type="caution">
    <text evidence="6">The sequence shown here is derived from an EMBL/GenBank/DDBJ whole genome shotgun (WGS) entry which is preliminary data.</text>
</comment>
<dbReference type="InterPro" id="IPR058163">
    <property type="entry name" value="LysR-type_TF_proteobact-type"/>
</dbReference>
<evidence type="ECO:0000259" key="5">
    <source>
        <dbReference type="PROSITE" id="PS50931"/>
    </source>
</evidence>
<dbReference type="PANTHER" id="PTHR30537:SF74">
    <property type="entry name" value="HTH-TYPE TRANSCRIPTIONAL REGULATOR TRPI"/>
    <property type="match status" value="1"/>
</dbReference>
<dbReference type="Proteomes" id="UP000805841">
    <property type="component" value="Unassembled WGS sequence"/>
</dbReference>
<dbReference type="CDD" id="cd08432">
    <property type="entry name" value="PBP2_GcdR_TrpI_HvrB_AmpR_like"/>
    <property type="match status" value="1"/>
</dbReference>
<organism evidence="6 7">
    <name type="scientific">Pseudomonas typographi</name>
    <dbReference type="NCBI Taxonomy" id="2715964"/>
    <lineage>
        <taxon>Bacteria</taxon>
        <taxon>Pseudomonadati</taxon>
        <taxon>Pseudomonadota</taxon>
        <taxon>Gammaproteobacteria</taxon>
        <taxon>Pseudomonadales</taxon>
        <taxon>Pseudomonadaceae</taxon>
        <taxon>Pseudomonas</taxon>
    </lineage>
</organism>
<evidence type="ECO:0000313" key="7">
    <source>
        <dbReference type="Proteomes" id="UP000805841"/>
    </source>
</evidence>
<keyword evidence="7" id="KW-1185">Reference proteome</keyword>
<feature type="domain" description="HTH lysR-type" evidence="5">
    <location>
        <begin position="6"/>
        <end position="63"/>
    </location>
</feature>
<comment type="similarity">
    <text evidence="1">Belongs to the LysR transcriptional regulatory family.</text>
</comment>
<proteinExistence type="inferred from homology"/>
<dbReference type="Pfam" id="PF03466">
    <property type="entry name" value="LysR_substrate"/>
    <property type="match status" value="1"/>
</dbReference>
<evidence type="ECO:0000256" key="1">
    <source>
        <dbReference type="ARBA" id="ARBA00009437"/>
    </source>
</evidence>
<dbReference type="InterPro" id="IPR005119">
    <property type="entry name" value="LysR_subst-bd"/>
</dbReference>
<dbReference type="Gene3D" id="1.10.10.10">
    <property type="entry name" value="Winged helix-like DNA-binding domain superfamily/Winged helix DNA-binding domain"/>
    <property type="match status" value="1"/>
</dbReference>
<keyword evidence="2" id="KW-0805">Transcription regulation</keyword>
<dbReference type="SUPFAM" id="SSF46785">
    <property type="entry name" value="Winged helix' DNA-binding domain"/>
    <property type="match status" value="1"/>
</dbReference>
<dbReference type="InterPro" id="IPR000847">
    <property type="entry name" value="LysR_HTH_N"/>
</dbReference>
<dbReference type="SUPFAM" id="SSF53850">
    <property type="entry name" value="Periplasmic binding protein-like II"/>
    <property type="match status" value="1"/>
</dbReference>
<evidence type="ECO:0000256" key="4">
    <source>
        <dbReference type="ARBA" id="ARBA00023163"/>
    </source>
</evidence>
<keyword evidence="3" id="KW-0238">DNA-binding</keyword>
<evidence type="ECO:0000256" key="2">
    <source>
        <dbReference type="ARBA" id="ARBA00023015"/>
    </source>
</evidence>
<dbReference type="PROSITE" id="PS50931">
    <property type="entry name" value="HTH_LYSR"/>
    <property type="match status" value="1"/>
</dbReference>
<evidence type="ECO:0000256" key="3">
    <source>
        <dbReference type="ARBA" id="ARBA00023125"/>
    </source>
</evidence>
<sequence length="299" mass="32841">MLNSLPPLNAIRAFVCAARHQSFTLAASELHVTHSAVSRQVKALEAYLGVRLFERRIRQVSLTVEGLRFFAQAEAALSQIVAAAQSVMGQMPSRVVKINVRPSFAVRWLIPRLPDFVERYPGIEPQVLTTTLPPAKATDHFDITVRRGHEGWPPSIAVHPFLEDEACVVAAPALLENHAVTDPCALASCVMLWSRSRKGDWDAWLAHTGIAPVKPAGQMQFEHVHFVLQAAIDGLGFAVAPVSLVSAGIASGQLRCPFPTLRMPVPRYYYGIARNAVPEARFFAAWLEDELARQNLGQA</sequence>
<accession>A0ABR7Z5A8</accession>
<dbReference type="PRINTS" id="PR00039">
    <property type="entry name" value="HTHLYSR"/>
</dbReference>
<dbReference type="Gene3D" id="3.40.190.10">
    <property type="entry name" value="Periplasmic binding protein-like II"/>
    <property type="match status" value="2"/>
</dbReference>
<gene>
    <name evidence="6" type="ORF">HAQ05_17860</name>
</gene>
<protein>
    <submittedName>
        <fullName evidence="6">LysR family transcriptional regulator</fullName>
    </submittedName>
</protein>
<dbReference type="Pfam" id="PF00126">
    <property type="entry name" value="HTH_1"/>
    <property type="match status" value="1"/>
</dbReference>
<name>A0ABR7Z5A8_9PSED</name>
<dbReference type="InterPro" id="IPR036390">
    <property type="entry name" value="WH_DNA-bd_sf"/>
</dbReference>